<feature type="transmembrane region" description="Helical" evidence="6">
    <location>
        <begin position="186"/>
        <end position="214"/>
    </location>
</feature>
<name>A0ABN6UKF9_9GAMM</name>
<evidence type="ECO:0000256" key="4">
    <source>
        <dbReference type="ARBA" id="ARBA00023136"/>
    </source>
</evidence>
<evidence type="ECO:0000256" key="5">
    <source>
        <dbReference type="SAM" id="MobiDB-lite"/>
    </source>
</evidence>
<organism evidence="8 9">
    <name type="scientific">Lysobacter auxotrophicus</name>
    <dbReference type="NCBI Taxonomy" id="2992573"/>
    <lineage>
        <taxon>Bacteria</taxon>
        <taxon>Pseudomonadati</taxon>
        <taxon>Pseudomonadota</taxon>
        <taxon>Gammaproteobacteria</taxon>
        <taxon>Lysobacterales</taxon>
        <taxon>Lysobacteraceae</taxon>
        <taxon>Lysobacter</taxon>
    </lineage>
</organism>
<keyword evidence="4 6" id="KW-0472">Membrane</keyword>
<evidence type="ECO:0000313" key="8">
    <source>
        <dbReference type="EMBL" id="BDU16632.1"/>
    </source>
</evidence>
<gene>
    <name evidence="8" type="ORF">LA521A_18330</name>
</gene>
<keyword evidence="9" id="KW-1185">Reference proteome</keyword>
<evidence type="ECO:0000259" key="7">
    <source>
        <dbReference type="Pfam" id="PF02656"/>
    </source>
</evidence>
<feature type="compositionally biased region" description="Basic and acidic residues" evidence="5">
    <location>
        <begin position="9"/>
        <end position="18"/>
    </location>
</feature>
<evidence type="ECO:0000256" key="6">
    <source>
        <dbReference type="SAM" id="Phobius"/>
    </source>
</evidence>
<evidence type="ECO:0000256" key="2">
    <source>
        <dbReference type="ARBA" id="ARBA00022692"/>
    </source>
</evidence>
<comment type="subcellular location">
    <subcellularLocation>
        <location evidence="1">Endomembrane system</location>
        <topology evidence="1">Multi-pass membrane protein</topology>
    </subcellularLocation>
</comment>
<feature type="transmembrane region" description="Helical" evidence="6">
    <location>
        <begin position="143"/>
        <end position="165"/>
    </location>
</feature>
<proteinExistence type="predicted"/>
<keyword evidence="2 6" id="KW-0812">Transmembrane</keyword>
<evidence type="ECO:0000313" key="9">
    <source>
        <dbReference type="Proteomes" id="UP001317822"/>
    </source>
</evidence>
<evidence type="ECO:0000256" key="1">
    <source>
        <dbReference type="ARBA" id="ARBA00004127"/>
    </source>
</evidence>
<dbReference type="Pfam" id="PF02656">
    <property type="entry name" value="DUF202"/>
    <property type="match status" value="1"/>
</dbReference>
<feature type="transmembrane region" description="Helical" evidence="6">
    <location>
        <begin position="104"/>
        <end position="123"/>
    </location>
</feature>
<accession>A0ABN6UKF9</accession>
<evidence type="ECO:0000256" key="3">
    <source>
        <dbReference type="ARBA" id="ARBA00022989"/>
    </source>
</evidence>
<protein>
    <submittedName>
        <fullName evidence="8">DUF202 domain-containing protein</fullName>
    </submittedName>
</protein>
<keyword evidence="3 6" id="KW-1133">Transmembrane helix</keyword>
<sequence>MRNSQSSQEIKRPQRLREQPVPPLPVVDKTDADGASVEYSHYRTGLSHHRTELSEHRTSLSEYRTDLSMRRTDLSEGRTEMSMRRTGMSYQRTRLSADRTMMSIIRTALSLIGFGFTIFQFFGHLQSSNLIESTSHAPRNFGTALVAIGIVLLTLGIAYHVRFMLGLRHGRSEMKASALVHGESAFPVSLPLVTAVLLLLLGLLAIASMVFGLATLG</sequence>
<feature type="region of interest" description="Disordered" evidence="5">
    <location>
        <begin position="1"/>
        <end position="33"/>
    </location>
</feature>
<reference evidence="8 9" key="1">
    <citation type="journal article" date="2023" name="Int. J. Syst. Evol. Microbiol.">
        <title>Physiological and genomic analyses of cobalamin (vitamin B12)-auxotrophy of Lysobacter auxotrophicus sp. nov., a methionine-auxotrophic chitinolytic bacterium isolated from chitin-treated soil.</title>
        <authorList>
            <person name="Saito A."/>
            <person name="Dohra H."/>
            <person name="Hamada M."/>
            <person name="Moriuchi R."/>
            <person name="Kotsuchibashi Y."/>
            <person name="Mori K."/>
        </authorList>
    </citation>
    <scope>NUCLEOTIDE SEQUENCE [LARGE SCALE GENOMIC DNA]</scope>
    <source>
        <strain evidence="8 9">5-21a</strain>
    </source>
</reference>
<dbReference type="RefSeq" id="WP_281778628.1">
    <property type="nucleotide sequence ID" value="NZ_AP027041.1"/>
</dbReference>
<dbReference type="InterPro" id="IPR003807">
    <property type="entry name" value="DUF202"/>
</dbReference>
<dbReference type="EMBL" id="AP027041">
    <property type="protein sequence ID" value="BDU16632.1"/>
    <property type="molecule type" value="Genomic_DNA"/>
</dbReference>
<dbReference type="Proteomes" id="UP001317822">
    <property type="component" value="Chromosome"/>
</dbReference>
<feature type="domain" description="DUF202" evidence="7">
    <location>
        <begin position="92"/>
        <end position="162"/>
    </location>
</feature>